<dbReference type="GO" id="GO:0003700">
    <property type="term" value="F:DNA-binding transcription factor activity"/>
    <property type="evidence" value="ECO:0007669"/>
    <property type="project" value="InterPro"/>
</dbReference>
<dbReference type="SMART" id="SM00422">
    <property type="entry name" value="HTH_MERR"/>
    <property type="match status" value="1"/>
</dbReference>
<keyword evidence="1" id="KW-0805">Transcription regulation</keyword>
<dbReference type="InterPro" id="IPR047057">
    <property type="entry name" value="MerR_fam"/>
</dbReference>
<evidence type="ECO:0000256" key="2">
    <source>
        <dbReference type="ARBA" id="ARBA00023125"/>
    </source>
</evidence>
<evidence type="ECO:0000256" key="3">
    <source>
        <dbReference type="ARBA" id="ARBA00023163"/>
    </source>
</evidence>
<keyword evidence="4" id="KW-0175">Coiled coil</keyword>
<proteinExistence type="predicted"/>
<dbReference type="InterPro" id="IPR009061">
    <property type="entry name" value="DNA-bd_dom_put_sf"/>
</dbReference>
<name>W7QN76_9ALTE</name>
<dbReference type="EMBL" id="ARZY01000012">
    <property type="protein sequence ID" value="EWH10402.1"/>
    <property type="molecule type" value="Genomic_DNA"/>
</dbReference>
<dbReference type="SUPFAM" id="SSF46955">
    <property type="entry name" value="Putative DNA-binding domain"/>
    <property type="match status" value="1"/>
</dbReference>
<accession>W7QN76</accession>
<gene>
    <name evidence="6" type="ORF">DS2_08013</name>
</gene>
<dbReference type="Gene3D" id="1.10.1660.10">
    <property type="match status" value="1"/>
</dbReference>
<dbReference type="GO" id="GO:0003677">
    <property type="term" value="F:DNA binding"/>
    <property type="evidence" value="ECO:0007669"/>
    <property type="project" value="UniProtKB-KW"/>
</dbReference>
<dbReference type="PANTHER" id="PTHR30204:SF92">
    <property type="entry name" value="HTH-TYPE TRANSCRIPTIONAL REGULATOR ZNTR"/>
    <property type="match status" value="1"/>
</dbReference>
<dbReference type="PROSITE" id="PS50937">
    <property type="entry name" value="HTH_MERR_2"/>
    <property type="match status" value="1"/>
</dbReference>
<evidence type="ECO:0000259" key="5">
    <source>
        <dbReference type="PROSITE" id="PS50937"/>
    </source>
</evidence>
<protein>
    <submittedName>
        <fullName evidence="6">MerR family transcriptional regulator</fullName>
    </submittedName>
</protein>
<keyword evidence="2" id="KW-0238">DNA-binding</keyword>
<dbReference type="InterPro" id="IPR000551">
    <property type="entry name" value="MerR-type_HTH_dom"/>
</dbReference>
<comment type="caution">
    <text evidence="6">The sequence shown here is derived from an EMBL/GenBank/DDBJ whole genome shotgun (WGS) entry which is preliminary data.</text>
</comment>
<dbReference type="InterPro" id="IPR015358">
    <property type="entry name" value="Tscrpt_reg_MerR_DNA-bd"/>
</dbReference>
<sequence length="134" mass="15211">MLQVNELAKVLNTTADTVRYYARLGLITATKSTNGYKLFNSEQQARLSFILSARQLGFSVADISEILDKADCGQSACPTVRKLIEQRLLEVEEKIKQMQQLHQKMTLALESWQDQQDQLPDGEHICHLIGSFEQ</sequence>
<dbReference type="PRINTS" id="PR00040">
    <property type="entry name" value="HTHMERR"/>
</dbReference>
<reference evidence="6 7" key="1">
    <citation type="journal article" date="2014" name="Genome Announc.">
        <title>Draft Genome Sequence of the Agar-Degrading Bacterium Catenovulum sp. Strain DS-2, Isolated from Intestines of Haliotis diversicolor.</title>
        <authorList>
            <person name="Shan D."/>
            <person name="Li X."/>
            <person name="Gu Z."/>
            <person name="Wei G."/>
            <person name="Gao Z."/>
            <person name="Shao Z."/>
        </authorList>
    </citation>
    <scope>NUCLEOTIDE SEQUENCE [LARGE SCALE GENOMIC DNA]</scope>
    <source>
        <strain evidence="6 7">DS-2</strain>
    </source>
</reference>
<evidence type="ECO:0000256" key="4">
    <source>
        <dbReference type="SAM" id="Coils"/>
    </source>
</evidence>
<keyword evidence="7" id="KW-1185">Reference proteome</keyword>
<dbReference type="Pfam" id="PF00376">
    <property type="entry name" value="MerR"/>
    <property type="match status" value="1"/>
</dbReference>
<dbReference type="Proteomes" id="UP000019276">
    <property type="component" value="Unassembled WGS sequence"/>
</dbReference>
<dbReference type="OrthoDB" id="9808480at2"/>
<evidence type="ECO:0000313" key="6">
    <source>
        <dbReference type="EMBL" id="EWH10402.1"/>
    </source>
</evidence>
<feature type="domain" description="HTH merR-type" evidence="5">
    <location>
        <begin position="1"/>
        <end position="69"/>
    </location>
</feature>
<evidence type="ECO:0000256" key="1">
    <source>
        <dbReference type="ARBA" id="ARBA00023015"/>
    </source>
</evidence>
<dbReference type="eggNOG" id="COG0789">
    <property type="taxonomic scope" value="Bacteria"/>
</dbReference>
<dbReference type="AlphaFoldDB" id="W7QN76"/>
<dbReference type="Pfam" id="PF09278">
    <property type="entry name" value="MerR-DNA-bind"/>
    <property type="match status" value="1"/>
</dbReference>
<evidence type="ECO:0000313" key="7">
    <source>
        <dbReference type="Proteomes" id="UP000019276"/>
    </source>
</evidence>
<dbReference type="STRING" id="1328313.DS2_08013"/>
<dbReference type="PANTHER" id="PTHR30204">
    <property type="entry name" value="REDOX-CYCLING DRUG-SENSING TRANSCRIPTIONAL ACTIVATOR SOXR"/>
    <property type="match status" value="1"/>
</dbReference>
<dbReference type="RefSeq" id="WP_035014214.1">
    <property type="nucleotide sequence ID" value="NZ_ARZY01000012.1"/>
</dbReference>
<organism evidence="6 7">
    <name type="scientific">Catenovulum agarivorans DS-2</name>
    <dbReference type="NCBI Taxonomy" id="1328313"/>
    <lineage>
        <taxon>Bacteria</taxon>
        <taxon>Pseudomonadati</taxon>
        <taxon>Pseudomonadota</taxon>
        <taxon>Gammaproteobacteria</taxon>
        <taxon>Alteromonadales</taxon>
        <taxon>Alteromonadaceae</taxon>
        <taxon>Catenovulum</taxon>
    </lineage>
</organism>
<feature type="coiled-coil region" evidence="4">
    <location>
        <begin position="81"/>
        <end position="115"/>
    </location>
</feature>
<keyword evidence="3" id="KW-0804">Transcription</keyword>